<keyword evidence="2" id="KW-1185">Reference proteome</keyword>
<dbReference type="EMBL" id="FP929139">
    <property type="protein sequence ID" value="CBY01890.1"/>
    <property type="molecule type" value="Genomic_DNA"/>
</dbReference>
<evidence type="ECO:0000313" key="2">
    <source>
        <dbReference type="Proteomes" id="UP000002668"/>
    </source>
</evidence>
<evidence type="ECO:0000313" key="1">
    <source>
        <dbReference type="EMBL" id="CBY01890.1"/>
    </source>
</evidence>
<dbReference type="Proteomes" id="UP000002668">
    <property type="component" value="Genome"/>
</dbReference>
<reference evidence="2" key="1">
    <citation type="journal article" date="2011" name="Nat. Commun.">
        <title>Effector diversification within compartments of the Leptosphaeria maculans genome affected by Repeat-Induced Point mutations.</title>
        <authorList>
            <person name="Rouxel T."/>
            <person name="Grandaubert J."/>
            <person name="Hane J.K."/>
            <person name="Hoede C."/>
            <person name="van de Wouw A.P."/>
            <person name="Couloux A."/>
            <person name="Dominguez V."/>
            <person name="Anthouard V."/>
            <person name="Bally P."/>
            <person name="Bourras S."/>
            <person name="Cozijnsen A.J."/>
            <person name="Ciuffetti L.M."/>
            <person name="Degrave A."/>
            <person name="Dilmaghani A."/>
            <person name="Duret L."/>
            <person name="Fudal I."/>
            <person name="Goodwin S.B."/>
            <person name="Gout L."/>
            <person name="Glaser N."/>
            <person name="Linglin J."/>
            <person name="Kema G.H.J."/>
            <person name="Lapalu N."/>
            <person name="Lawrence C.B."/>
            <person name="May K."/>
            <person name="Meyer M."/>
            <person name="Ollivier B."/>
            <person name="Poulain J."/>
            <person name="Schoch C.L."/>
            <person name="Simon A."/>
            <person name="Spatafora J.W."/>
            <person name="Stachowiak A."/>
            <person name="Turgeon B.G."/>
            <person name="Tyler B.M."/>
            <person name="Vincent D."/>
            <person name="Weissenbach J."/>
            <person name="Amselem J."/>
            <person name="Quesneville H."/>
            <person name="Oliver R.P."/>
            <person name="Wincker P."/>
            <person name="Balesdent M.-H."/>
            <person name="Howlett B.J."/>
        </authorList>
    </citation>
    <scope>NUCLEOTIDE SEQUENCE [LARGE SCALE GENOMIC DNA]</scope>
    <source>
        <strain evidence="2">JN3 / isolate v23.1.3 / race Av1-4-5-6-7-8</strain>
    </source>
</reference>
<sequence>MIKLKCVFFFHVLGKSRSIDEKQVNVPRHRLDKIKILDEPIRSSTLYSEVRLLRARRSEQQPP</sequence>
<gene>
    <name evidence="1" type="ORF">LEMA_P006770.1</name>
</gene>
<dbReference type="InParanoid" id="E5AFA1"/>
<proteinExistence type="predicted"/>
<name>E5AFA1_LEPMJ</name>
<accession>E5AFA1</accession>
<protein>
    <submittedName>
        <fullName evidence="1">Predicted protein</fullName>
    </submittedName>
</protein>
<dbReference type="AlphaFoldDB" id="E5AFA1"/>
<organism evidence="1 2">
    <name type="scientific">Leptosphaeria maculans (strain JN3 / isolate v23.1.3 / race Av1-4-5-6-7-8)</name>
    <name type="common">Blackleg fungus</name>
    <name type="synonym">Phoma lingam</name>
    <dbReference type="NCBI Taxonomy" id="985895"/>
    <lineage>
        <taxon>Eukaryota</taxon>
        <taxon>Fungi</taxon>
        <taxon>Dikarya</taxon>
        <taxon>Ascomycota</taxon>
        <taxon>Pezizomycotina</taxon>
        <taxon>Dothideomycetes</taxon>
        <taxon>Pleosporomycetidae</taxon>
        <taxon>Pleosporales</taxon>
        <taxon>Pleosporineae</taxon>
        <taxon>Leptosphaeriaceae</taxon>
        <taxon>Plenodomus</taxon>
        <taxon>Plenodomus lingam/Leptosphaeria maculans species complex</taxon>
    </lineage>
</organism>
<dbReference type="HOGENOM" id="CLU_2886255_0_0_1"/>
<dbReference type="VEuPathDB" id="FungiDB:LEMA_P006770.1"/>